<proteinExistence type="predicted"/>
<evidence type="ECO:0000313" key="3">
    <source>
        <dbReference type="Proteomes" id="UP000005384"/>
    </source>
</evidence>
<dbReference type="PANTHER" id="PTHR43245">
    <property type="entry name" value="BIFUNCTIONAL POLYMYXIN RESISTANCE PROTEIN ARNA"/>
    <property type="match status" value="1"/>
</dbReference>
<reference evidence="2 3" key="1">
    <citation type="submission" date="2011-08" db="EMBL/GenBank/DDBJ databases">
        <title>The Genome Sequence of Clostridium hathewayi WAL-18680.</title>
        <authorList>
            <consortium name="The Broad Institute Genome Sequencing Platform"/>
            <person name="Earl A."/>
            <person name="Ward D."/>
            <person name="Feldgarden M."/>
            <person name="Gevers D."/>
            <person name="Finegold S.M."/>
            <person name="Summanen P.H."/>
            <person name="Molitoris D.R."/>
            <person name="Song M."/>
            <person name="Daigneault M."/>
            <person name="Allen-Vercoe E."/>
            <person name="Young S.K."/>
            <person name="Zeng Q."/>
            <person name="Gargeya S."/>
            <person name="Fitzgerald M."/>
            <person name="Haas B."/>
            <person name="Abouelleil A."/>
            <person name="Alvarado L."/>
            <person name="Arachchi H.M."/>
            <person name="Berlin A."/>
            <person name="Brown A."/>
            <person name="Chapman S.B."/>
            <person name="Chen Z."/>
            <person name="Dunbar C."/>
            <person name="Freedman E."/>
            <person name="Gearin G."/>
            <person name="Gellesch M."/>
            <person name="Goldberg J."/>
            <person name="Griggs A."/>
            <person name="Gujja S."/>
            <person name="Heiman D."/>
            <person name="Howarth C."/>
            <person name="Larson L."/>
            <person name="Lui A."/>
            <person name="MacDonald P.J.P."/>
            <person name="Montmayeur A."/>
            <person name="Murphy C."/>
            <person name="Neiman D."/>
            <person name="Pearson M."/>
            <person name="Priest M."/>
            <person name="Roberts A."/>
            <person name="Saif S."/>
            <person name="Shea T."/>
            <person name="Shenoy N."/>
            <person name="Sisk P."/>
            <person name="Stolte C."/>
            <person name="Sykes S."/>
            <person name="Wortman J."/>
            <person name="Nusbaum C."/>
            <person name="Birren B."/>
        </authorList>
    </citation>
    <scope>NUCLEOTIDE SEQUENCE [LARGE SCALE GENOMIC DNA]</scope>
    <source>
        <strain evidence="2 3">WAL-18680</strain>
    </source>
</reference>
<dbReference type="Pfam" id="PF01370">
    <property type="entry name" value="Epimerase"/>
    <property type="match status" value="1"/>
</dbReference>
<dbReference type="InterPro" id="IPR001509">
    <property type="entry name" value="Epimerase_deHydtase"/>
</dbReference>
<name>G5IB95_9FIRM</name>
<evidence type="ECO:0000313" key="2">
    <source>
        <dbReference type="EMBL" id="EHI61202.1"/>
    </source>
</evidence>
<dbReference type="SUPFAM" id="SSF51735">
    <property type="entry name" value="NAD(P)-binding Rossmann-fold domains"/>
    <property type="match status" value="1"/>
</dbReference>
<dbReference type="HOGENOM" id="CLU_007383_1_7_9"/>
<dbReference type="Gene3D" id="3.40.50.720">
    <property type="entry name" value="NAD(P)-binding Rossmann-like Domain"/>
    <property type="match status" value="1"/>
</dbReference>
<sequence>MSKIVVTGATSFLGTSIVRKLLSGNHQVFAVVRPGSKNRGALREVEEEYGARAEAADEGKAADAGPEGEKASLHVIEEELSQLDRIHQQVKVPCEIWIHLGWDGAGSENRTKPELQRKNIPDTLKALEGARQLGCKRFLYSGSQAEYGVCQSLMSEDIVCHPVSEYGKAKVEAGVRAAKLCERWRAGGIWDMEFIHVRIFSIYGTGDHPWSLVNTCLDTFLRGGHMELGACTQQWNFLYIDDLVDGVLSLVFCEHLKETEDAGRGIYNIAGDVEATMPLRNYVETMYELCGRRGDFTYGVLPVNAEGPANLIPDVRKLKEVTGWRPKVSFEEGIRRMIAEKQKNL</sequence>
<evidence type="ECO:0000259" key="1">
    <source>
        <dbReference type="Pfam" id="PF01370"/>
    </source>
</evidence>
<organism evidence="2 3">
    <name type="scientific">Hungatella hathewayi WAL-18680</name>
    <dbReference type="NCBI Taxonomy" id="742737"/>
    <lineage>
        <taxon>Bacteria</taxon>
        <taxon>Bacillati</taxon>
        <taxon>Bacillota</taxon>
        <taxon>Clostridia</taxon>
        <taxon>Lachnospirales</taxon>
        <taxon>Lachnospiraceae</taxon>
        <taxon>Hungatella</taxon>
    </lineage>
</organism>
<dbReference type="InterPro" id="IPR050177">
    <property type="entry name" value="Lipid_A_modif_metabolic_enz"/>
</dbReference>
<dbReference type="Proteomes" id="UP000005384">
    <property type="component" value="Unassembled WGS sequence"/>
</dbReference>
<feature type="domain" description="NAD-dependent epimerase/dehydratase" evidence="1">
    <location>
        <begin position="4"/>
        <end position="269"/>
    </location>
</feature>
<dbReference type="OrthoDB" id="9789543at2"/>
<comment type="caution">
    <text evidence="2">The sequence shown here is derived from an EMBL/GenBank/DDBJ whole genome shotgun (WGS) entry which is preliminary data.</text>
</comment>
<dbReference type="EMBL" id="ADLN01000006">
    <property type="protein sequence ID" value="EHI61202.1"/>
    <property type="molecule type" value="Genomic_DNA"/>
</dbReference>
<protein>
    <recommendedName>
        <fullName evidence="1">NAD-dependent epimerase/dehydratase domain-containing protein</fullName>
    </recommendedName>
</protein>
<keyword evidence="3" id="KW-1185">Reference proteome</keyword>
<dbReference type="PANTHER" id="PTHR43245:SF13">
    <property type="entry name" value="UDP-D-APIOSE_UDP-D-XYLOSE SYNTHASE 2"/>
    <property type="match status" value="1"/>
</dbReference>
<gene>
    <name evidence="2" type="ORF">HMPREF9473_00817</name>
</gene>
<dbReference type="AlphaFoldDB" id="G5IB95"/>
<dbReference type="InterPro" id="IPR036291">
    <property type="entry name" value="NAD(P)-bd_dom_sf"/>
</dbReference>
<dbReference type="PATRIC" id="fig|742737.3.peg.812"/>
<accession>G5IB95</accession>
<dbReference type="RefSeq" id="WP_006778803.1">
    <property type="nucleotide sequence ID" value="NZ_CP040506.1"/>
</dbReference>